<keyword evidence="5" id="KW-0653">Protein transport</keyword>
<dbReference type="PANTHER" id="PTHR30290">
    <property type="entry name" value="PERIPLASMIC BINDING COMPONENT OF ABC TRANSPORTER"/>
    <property type="match status" value="1"/>
</dbReference>
<dbReference type="PROSITE" id="PS51257">
    <property type="entry name" value="PROKAR_LIPOPROTEIN"/>
    <property type="match status" value="1"/>
</dbReference>
<name>A0A380JRP9_STRDY</name>
<feature type="signal peptide" evidence="6">
    <location>
        <begin position="1"/>
        <end position="32"/>
    </location>
</feature>
<dbReference type="PIRSF" id="PIRSF002741">
    <property type="entry name" value="MppA"/>
    <property type="match status" value="1"/>
</dbReference>
<dbReference type="GO" id="GO:0030313">
    <property type="term" value="C:cell envelope"/>
    <property type="evidence" value="ECO:0007669"/>
    <property type="project" value="UniProtKB-SubCell"/>
</dbReference>
<sequence length="551" mass="60214">MKGLQSYPWKRIGLGTLTLASATILMACGNKAASTDNKDEISWYTPTEIITLDISKNTDTYSSLAIGNSGSNLLRVDAKGKLQPDLAEKVDVSEDGLTYTATLRDGLKWSDGSDLTAEDFVYTWKRMVDPATASEYAYLATESHLKNAEDINTGKNTDLDSLGVKADGNKVIFTLTEPAPQFKSLLSFSNFVPQKESFVKEAGKDYGTTSEKQLYSGPYTVKDWNGTSGTFKLVKNKNYWDAKNVKTKTVKVQTVKKPDTAVQMYKQGKLDFANISGTSAIYNANKKNKDVVPVLEATTAYMVYNQTGSVEALSNLKIRQALNLATDREGIVSAAVDTGSKPATGIAPTGLAKLTDGTDLAKHVAPGYKYDQKEAGKLFKEGLAELGKDSLKVTITADADTPVAKASVDYIKETWEKALPGLTVEEKFVPFKQRLEDTKNQNFEVAVALWGGDYPEGSTFYGLFKSGSAYNYGKFTNSDYDSAYEKALTTDALDTDKAADDYKAAEKALYDNALYNPLYFRSGKGLQNPSIKGLIRNSTGLNVDFTYAYKK</sequence>
<dbReference type="CDD" id="cd08504">
    <property type="entry name" value="PBP2_OppA"/>
    <property type="match status" value="1"/>
</dbReference>
<dbReference type="SUPFAM" id="SSF53850">
    <property type="entry name" value="Periplasmic binding protein-like II"/>
    <property type="match status" value="1"/>
</dbReference>
<dbReference type="Gene3D" id="3.40.190.10">
    <property type="entry name" value="Periplasmic binding protein-like II"/>
    <property type="match status" value="1"/>
</dbReference>
<keyword evidence="3" id="KW-0813">Transport</keyword>
<organism evidence="8 9">
    <name type="scientific">Streptococcus dysgalactiae subsp. dysgalactiae</name>
    <dbReference type="NCBI Taxonomy" id="99822"/>
    <lineage>
        <taxon>Bacteria</taxon>
        <taxon>Bacillati</taxon>
        <taxon>Bacillota</taxon>
        <taxon>Bacilli</taxon>
        <taxon>Lactobacillales</taxon>
        <taxon>Streptococcaceae</taxon>
        <taxon>Streptococcus</taxon>
    </lineage>
</organism>
<dbReference type="GO" id="GO:0015833">
    <property type="term" value="P:peptide transport"/>
    <property type="evidence" value="ECO:0007669"/>
    <property type="project" value="UniProtKB-KW"/>
</dbReference>
<proteinExistence type="inferred from homology"/>
<dbReference type="GO" id="GO:1904680">
    <property type="term" value="F:peptide transmembrane transporter activity"/>
    <property type="evidence" value="ECO:0007669"/>
    <property type="project" value="TreeGrafter"/>
</dbReference>
<dbReference type="Gene3D" id="3.90.76.10">
    <property type="entry name" value="Dipeptide-binding Protein, Domain 1"/>
    <property type="match status" value="1"/>
</dbReference>
<feature type="domain" description="Solute-binding protein family 5" evidence="7">
    <location>
        <begin position="81"/>
        <end position="470"/>
    </location>
</feature>
<dbReference type="PANTHER" id="PTHR30290:SF10">
    <property type="entry name" value="PERIPLASMIC OLIGOPEPTIDE-BINDING PROTEIN-RELATED"/>
    <property type="match status" value="1"/>
</dbReference>
<evidence type="ECO:0000256" key="2">
    <source>
        <dbReference type="ARBA" id="ARBA00005695"/>
    </source>
</evidence>
<dbReference type="GO" id="GO:0043190">
    <property type="term" value="C:ATP-binding cassette (ABC) transporter complex"/>
    <property type="evidence" value="ECO:0007669"/>
    <property type="project" value="InterPro"/>
</dbReference>
<feature type="chain" id="PRO_5017012123" evidence="6">
    <location>
        <begin position="33"/>
        <end position="551"/>
    </location>
</feature>
<comment type="similarity">
    <text evidence="2">Belongs to the bacterial solute-binding protein 5 family.</text>
</comment>
<dbReference type="InterPro" id="IPR039424">
    <property type="entry name" value="SBP_5"/>
</dbReference>
<dbReference type="GO" id="GO:0042597">
    <property type="term" value="C:periplasmic space"/>
    <property type="evidence" value="ECO:0007669"/>
    <property type="project" value="UniProtKB-ARBA"/>
</dbReference>
<dbReference type="Pfam" id="PF00496">
    <property type="entry name" value="SBP_bac_5"/>
    <property type="match status" value="1"/>
</dbReference>
<dbReference type="AlphaFoldDB" id="A0A380JRP9"/>
<dbReference type="EMBL" id="UHFG01000004">
    <property type="protein sequence ID" value="SUN47329.1"/>
    <property type="molecule type" value="Genomic_DNA"/>
</dbReference>
<evidence type="ECO:0000256" key="3">
    <source>
        <dbReference type="ARBA" id="ARBA00022448"/>
    </source>
</evidence>
<evidence type="ECO:0000259" key="7">
    <source>
        <dbReference type="Pfam" id="PF00496"/>
    </source>
</evidence>
<dbReference type="FunFam" id="3.90.76.10:FF:000001">
    <property type="entry name" value="Oligopeptide ABC transporter substrate-binding protein"/>
    <property type="match status" value="1"/>
</dbReference>
<keyword evidence="5" id="KW-0571">Peptide transport</keyword>
<gene>
    <name evidence="8" type="primary">oppA_1</name>
    <name evidence="8" type="ORF">NCTC4670_00269</name>
</gene>
<evidence type="ECO:0000256" key="1">
    <source>
        <dbReference type="ARBA" id="ARBA00004196"/>
    </source>
</evidence>
<keyword evidence="4 6" id="KW-0732">Signal</keyword>
<evidence type="ECO:0000256" key="6">
    <source>
        <dbReference type="SAM" id="SignalP"/>
    </source>
</evidence>
<comment type="subcellular location">
    <subcellularLocation>
        <location evidence="1">Cell envelope</location>
    </subcellularLocation>
</comment>
<evidence type="ECO:0000256" key="4">
    <source>
        <dbReference type="ARBA" id="ARBA00022729"/>
    </source>
</evidence>
<dbReference type="InterPro" id="IPR000914">
    <property type="entry name" value="SBP_5_dom"/>
</dbReference>
<evidence type="ECO:0000256" key="5">
    <source>
        <dbReference type="ARBA" id="ARBA00022856"/>
    </source>
</evidence>
<accession>A0A380JRP9</accession>
<protein>
    <submittedName>
        <fullName evidence="8">Oligopeptide-binding protein</fullName>
    </submittedName>
</protein>
<evidence type="ECO:0000313" key="8">
    <source>
        <dbReference type="EMBL" id="SUN47329.1"/>
    </source>
</evidence>
<reference evidence="8 9" key="1">
    <citation type="submission" date="2018-06" db="EMBL/GenBank/DDBJ databases">
        <authorList>
            <consortium name="Pathogen Informatics"/>
            <person name="Doyle S."/>
        </authorList>
    </citation>
    <scope>NUCLEOTIDE SEQUENCE [LARGE SCALE GENOMIC DNA]</scope>
    <source>
        <strain evidence="8 9">NCTC4670</strain>
    </source>
</reference>
<dbReference type="InterPro" id="IPR030678">
    <property type="entry name" value="Peptide/Ni-bd"/>
</dbReference>
<dbReference type="Proteomes" id="UP000254797">
    <property type="component" value="Unassembled WGS sequence"/>
</dbReference>
<evidence type="ECO:0000313" key="9">
    <source>
        <dbReference type="Proteomes" id="UP000254797"/>
    </source>
</evidence>
<dbReference type="RefSeq" id="WP_115245660.1">
    <property type="nucleotide sequence ID" value="NZ_UHFG01000004.1"/>
</dbReference>
<dbReference type="Gene3D" id="3.10.105.10">
    <property type="entry name" value="Dipeptide-binding Protein, Domain 3"/>
    <property type="match status" value="1"/>
</dbReference>